<dbReference type="Proteomes" id="UP000651738">
    <property type="component" value="Unassembled WGS sequence"/>
</dbReference>
<evidence type="ECO:0008006" key="4">
    <source>
        <dbReference type="Google" id="ProtNLM"/>
    </source>
</evidence>
<gene>
    <name evidence="2" type="ORF">I7V36_00445</name>
</gene>
<dbReference type="InterPro" id="IPR009883">
    <property type="entry name" value="YgfX"/>
</dbReference>
<dbReference type="Pfam" id="PF07254">
    <property type="entry name" value="Cpta_toxin"/>
    <property type="match status" value="1"/>
</dbReference>
<feature type="transmembrane region" description="Helical" evidence="1">
    <location>
        <begin position="39"/>
        <end position="55"/>
    </location>
</feature>
<accession>A0ABD4KWB2</accession>
<evidence type="ECO:0000313" key="2">
    <source>
        <dbReference type="EMBL" id="MBH8578554.1"/>
    </source>
</evidence>
<sequence>MPSTAIAISFAPSRWALLPPLLSGGGVILLLVWQAPPGIAALAALSLVVGLGWLARRRPRGRLRFVPLGDGGEWQWAEPRGEWRRVRLDCDYLGPWLIGLRLGARRLWVWPDSAAPEARRRLRRLLVVRRGMI</sequence>
<feature type="transmembrane region" description="Helical" evidence="1">
    <location>
        <begin position="15"/>
        <end position="33"/>
    </location>
</feature>
<name>A0ABD4KWB2_9GAMM</name>
<evidence type="ECO:0000256" key="1">
    <source>
        <dbReference type="SAM" id="Phobius"/>
    </source>
</evidence>
<evidence type="ECO:0000313" key="3">
    <source>
        <dbReference type="Proteomes" id="UP000651738"/>
    </source>
</evidence>
<keyword evidence="1" id="KW-0812">Transmembrane</keyword>
<dbReference type="RefSeq" id="WP_198056680.1">
    <property type="nucleotide sequence ID" value="NZ_JAEDAF010000001.1"/>
</dbReference>
<organism evidence="2 3">
    <name type="scientific">Bisbaumannia pacifica</name>
    <dbReference type="NCBI Taxonomy" id="77098"/>
    <lineage>
        <taxon>Bacteria</taxon>
        <taxon>Pseudomonadati</taxon>
        <taxon>Pseudomonadota</taxon>
        <taxon>Gammaproteobacteria</taxon>
        <taxon>Oceanospirillales</taxon>
        <taxon>Halomonadaceae</taxon>
        <taxon>Bisbaumannia</taxon>
    </lineage>
</organism>
<reference evidence="2 3" key="1">
    <citation type="submission" date="2020-12" db="EMBL/GenBank/DDBJ databases">
        <title>Draft genome sequence of Halomonas pacifica strain CARE-V15.</title>
        <authorList>
            <person name="Vignesh N."/>
            <person name="Thabitha A."/>
            <person name="Saravanan R."/>
            <person name="Manigandan V."/>
        </authorList>
    </citation>
    <scope>NUCLEOTIDE SEQUENCE [LARGE SCALE GENOMIC DNA]</scope>
    <source>
        <strain evidence="2 3">CARE-V15</strain>
    </source>
</reference>
<dbReference type="AlphaFoldDB" id="A0ABD4KWB2"/>
<keyword evidence="1" id="KW-0472">Membrane</keyword>
<keyword evidence="1" id="KW-1133">Transmembrane helix</keyword>
<proteinExistence type="predicted"/>
<dbReference type="EMBL" id="JAEDAF010000001">
    <property type="protein sequence ID" value="MBH8578554.1"/>
    <property type="molecule type" value="Genomic_DNA"/>
</dbReference>
<comment type="caution">
    <text evidence="2">The sequence shown here is derived from an EMBL/GenBank/DDBJ whole genome shotgun (WGS) entry which is preliminary data.</text>
</comment>
<protein>
    <recommendedName>
        <fullName evidence="4">Toxin CptA</fullName>
    </recommendedName>
</protein>